<dbReference type="InterPro" id="IPR029039">
    <property type="entry name" value="Flavoprotein-like_sf"/>
</dbReference>
<evidence type="ECO:0000313" key="3">
    <source>
        <dbReference type="Proteomes" id="UP000095185"/>
    </source>
</evidence>
<dbReference type="Pfam" id="PF03358">
    <property type="entry name" value="FMN_red"/>
    <property type="match status" value="1"/>
</dbReference>
<dbReference type="PANTHER" id="PTHR30543:SF21">
    <property type="entry name" value="NAD(P)H-DEPENDENT FMN REDUCTASE LOT6"/>
    <property type="match status" value="1"/>
</dbReference>
<dbReference type="EMBL" id="CP017305">
    <property type="protein sequence ID" value="AOS84992.1"/>
    <property type="molecule type" value="Genomic_DNA"/>
</dbReference>
<proteinExistence type="predicted"/>
<dbReference type="InterPro" id="IPR050712">
    <property type="entry name" value="NAD(P)H-dep_reductase"/>
</dbReference>
<name>A0A1D8D1G9_CHLLM</name>
<organism evidence="2 3">
    <name type="scientific">Chlorobaculum limnaeum</name>
    <dbReference type="NCBI Taxonomy" id="274537"/>
    <lineage>
        <taxon>Bacteria</taxon>
        <taxon>Pseudomonadati</taxon>
        <taxon>Chlorobiota</taxon>
        <taxon>Chlorobiia</taxon>
        <taxon>Chlorobiales</taxon>
        <taxon>Chlorobiaceae</taxon>
        <taxon>Chlorobaculum</taxon>
    </lineage>
</organism>
<dbReference type="GO" id="GO:0005829">
    <property type="term" value="C:cytosol"/>
    <property type="evidence" value="ECO:0007669"/>
    <property type="project" value="TreeGrafter"/>
</dbReference>
<feature type="domain" description="NADPH-dependent FMN reductase-like" evidence="1">
    <location>
        <begin position="5"/>
        <end position="148"/>
    </location>
</feature>
<dbReference type="InterPro" id="IPR005025">
    <property type="entry name" value="FMN_Rdtase-like_dom"/>
</dbReference>
<dbReference type="GO" id="GO:0010181">
    <property type="term" value="F:FMN binding"/>
    <property type="evidence" value="ECO:0007669"/>
    <property type="project" value="TreeGrafter"/>
</dbReference>
<dbReference type="AlphaFoldDB" id="A0A1D8D1G9"/>
<dbReference type="Proteomes" id="UP000095185">
    <property type="component" value="Chromosome"/>
</dbReference>
<gene>
    <name evidence="2" type="ORF">BIU88_03390</name>
</gene>
<dbReference type="GO" id="GO:0016491">
    <property type="term" value="F:oxidoreductase activity"/>
    <property type="evidence" value="ECO:0007669"/>
    <property type="project" value="InterPro"/>
</dbReference>
<evidence type="ECO:0000313" key="2">
    <source>
        <dbReference type="EMBL" id="AOS84992.1"/>
    </source>
</evidence>
<accession>A0A1D8D1G9</accession>
<dbReference type="Gene3D" id="3.40.50.360">
    <property type="match status" value="1"/>
</dbReference>
<dbReference type="RefSeq" id="WP_069811383.1">
    <property type="nucleotide sequence ID" value="NZ_CP017305.1"/>
</dbReference>
<dbReference type="PANTHER" id="PTHR30543">
    <property type="entry name" value="CHROMATE REDUCTASE"/>
    <property type="match status" value="1"/>
</dbReference>
<protein>
    <submittedName>
        <fullName evidence="2">NADPH-dependent FMN reductase</fullName>
    </submittedName>
</protein>
<evidence type="ECO:0000259" key="1">
    <source>
        <dbReference type="Pfam" id="PF03358"/>
    </source>
</evidence>
<keyword evidence="3" id="KW-1185">Reference proteome</keyword>
<dbReference type="OrthoDB" id="9812295at2"/>
<dbReference type="SUPFAM" id="SSF52218">
    <property type="entry name" value="Flavoproteins"/>
    <property type="match status" value="1"/>
</dbReference>
<dbReference type="KEGG" id="clz:BIU88_03390"/>
<reference evidence="2" key="1">
    <citation type="submission" date="2016-09" db="EMBL/GenBank/DDBJ databases">
        <title>Genome sequence of Chlorobaculum limnaeum.</title>
        <authorList>
            <person name="Liu Z."/>
            <person name="Tank M."/>
            <person name="Bryant D.A."/>
        </authorList>
    </citation>
    <scope>NUCLEOTIDE SEQUENCE [LARGE SCALE GENOMIC DNA]</scope>
    <source>
        <strain evidence="2">DSM 1677</strain>
    </source>
</reference>
<sequence>MNTYRIAVVVGSIRRESLNRRLADALTRLAPPDFSFHHLRIDDLPLYNHDDEEHPTDAMQRLRREIGEADGLMIVTPEYNRSIPGVLKNALDVGSRPYGHNAWEGKPAGIIGLSSGACGTAMAQQHLRNILAVLDMPTLGQPEAFIGYYDGLFDEEGNIGPKSRDFLQSWMDRFAAWVRLHGGRR</sequence>
<dbReference type="STRING" id="274537.BIU88_03390"/>